<dbReference type="EMBL" id="GGEC01057983">
    <property type="protein sequence ID" value="MBX38467.1"/>
    <property type="molecule type" value="Transcribed_RNA"/>
</dbReference>
<name>A0A2P2N7I6_RHIMU</name>
<accession>A0A2P2N7I6</accession>
<dbReference type="AlphaFoldDB" id="A0A2P2N7I6"/>
<protein>
    <submittedName>
        <fullName evidence="1">Uncharacterized protein</fullName>
    </submittedName>
</protein>
<proteinExistence type="predicted"/>
<reference evidence="1" key="1">
    <citation type="submission" date="2018-02" db="EMBL/GenBank/DDBJ databases">
        <title>Rhizophora mucronata_Transcriptome.</title>
        <authorList>
            <person name="Meera S.P."/>
            <person name="Sreeshan A."/>
            <person name="Augustine A."/>
        </authorList>
    </citation>
    <scope>NUCLEOTIDE SEQUENCE</scope>
    <source>
        <tissue evidence="1">Leaf</tissue>
    </source>
</reference>
<sequence length="33" mass="4022">MLTIIKVNSTCDPNISSFRCFHIKEKEWRRRLV</sequence>
<organism evidence="1">
    <name type="scientific">Rhizophora mucronata</name>
    <name type="common">Asiatic mangrove</name>
    <dbReference type="NCBI Taxonomy" id="61149"/>
    <lineage>
        <taxon>Eukaryota</taxon>
        <taxon>Viridiplantae</taxon>
        <taxon>Streptophyta</taxon>
        <taxon>Embryophyta</taxon>
        <taxon>Tracheophyta</taxon>
        <taxon>Spermatophyta</taxon>
        <taxon>Magnoliopsida</taxon>
        <taxon>eudicotyledons</taxon>
        <taxon>Gunneridae</taxon>
        <taxon>Pentapetalae</taxon>
        <taxon>rosids</taxon>
        <taxon>fabids</taxon>
        <taxon>Malpighiales</taxon>
        <taxon>Rhizophoraceae</taxon>
        <taxon>Rhizophora</taxon>
    </lineage>
</organism>
<evidence type="ECO:0000313" key="1">
    <source>
        <dbReference type="EMBL" id="MBX38467.1"/>
    </source>
</evidence>